<evidence type="ECO:0000313" key="2">
    <source>
        <dbReference type="EMBL" id="GJD96008.1"/>
    </source>
</evidence>
<dbReference type="Proteomes" id="UP001055125">
    <property type="component" value="Unassembled WGS sequence"/>
</dbReference>
<dbReference type="Pfam" id="PF05488">
    <property type="entry name" value="PAAR_motif"/>
    <property type="match status" value="1"/>
</dbReference>
<sequence length="110" mass="11424">MRIPLVRAVAAAVLASGATAQEGARLPDCALSGAASVMIGGRPALRMSDVANCPAELYEVVPSIRIEGQPVIRFRTGTEARGSCTATGDPSVRFEGRTAPRIGDVDCRGR</sequence>
<dbReference type="InterPro" id="IPR008727">
    <property type="entry name" value="PAAR_motif"/>
</dbReference>
<proteinExistence type="predicted"/>
<accession>A0ABQ4RYT3</accession>
<reference evidence="2" key="1">
    <citation type="journal article" date="2021" name="Front. Microbiol.">
        <title>Comprehensive Comparative Genomics and Phenotyping of Methylobacterium Species.</title>
        <authorList>
            <person name="Alessa O."/>
            <person name="Ogura Y."/>
            <person name="Fujitani Y."/>
            <person name="Takami H."/>
            <person name="Hayashi T."/>
            <person name="Sahin N."/>
            <person name="Tani A."/>
        </authorList>
    </citation>
    <scope>NUCLEOTIDE SEQUENCE</scope>
    <source>
        <strain evidence="2">DSM 19015</strain>
    </source>
</reference>
<reference evidence="2" key="2">
    <citation type="submission" date="2021-08" db="EMBL/GenBank/DDBJ databases">
        <authorList>
            <person name="Tani A."/>
            <person name="Ola A."/>
            <person name="Ogura Y."/>
            <person name="Katsura K."/>
            <person name="Hayashi T."/>
        </authorList>
    </citation>
    <scope>NUCLEOTIDE SEQUENCE</scope>
    <source>
        <strain evidence="2">DSM 19015</strain>
    </source>
</reference>
<dbReference type="Gene3D" id="2.60.200.60">
    <property type="match status" value="1"/>
</dbReference>
<evidence type="ECO:0008006" key="4">
    <source>
        <dbReference type="Google" id="ProtNLM"/>
    </source>
</evidence>
<organism evidence="2 3">
    <name type="scientific">Methylobacterium iners</name>
    <dbReference type="NCBI Taxonomy" id="418707"/>
    <lineage>
        <taxon>Bacteria</taxon>
        <taxon>Pseudomonadati</taxon>
        <taxon>Pseudomonadota</taxon>
        <taxon>Alphaproteobacteria</taxon>
        <taxon>Hyphomicrobiales</taxon>
        <taxon>Methylobacteriaceae</taxon>
        <taxon>Methylobacterium</taxon>
    </lineage>
</organism>
<protein>
    <recommendedName>
        <fullName evidence="4">PAAR motif-containing protein</fullName>
    </recommendedName>
</protein>
<keyword evidence="1" id="KW-0732">Signal</keyword>
<dbReference type="RefSeq" id="WP_238245125.1">
    <property type="nucleotide sequence ID" value="NZ_BPQP01000049.1"/>
</dbReference>
<feature type="signal peptide" evidence="1">
    <location>
        <begin position="1"/>
        <end position="20"/>
    </location>
</feature>
<dbReference type="EMBL" id="BPQP01000049">
    <property type="protein sequence ID" value="GJD96008.1"/>
    <property type="molecule type" value="Genomic_DNA"/>
</dbReference>
<evidence type="ECO:0000256" key="1">
    <source>
        <dbReference type="SAM" id="SignalP"/>
    </source>
</evidence>
<feature type="chain" id="PRO_5046141552" description="PAAR motif-containing protein" evidence="1">
    <location>
        <begin position="21"/>
        <end position="110"/>
    </location>
</feature>
<gene>
    <name evidence="2" type="ORF">OCOJLMKI_3226</name>
</gene>
<comment type="caution">
    <text evidence="2">The sequence shown here is derived from an EMBL/GenBank/DDBJ whole genome shotgun (WGS) entry which is preliminary data.</text>
</comment>
<keyword evidence="3" id="KW-1185">Reference proteome</keyword>
<evidence type="ECO:0000313" key="3">
    <source>
        <dbReference type="Proteomes" id="UP001055125"/>
    </source>
</evidence>
<name>A0ABQ4RYT3_9HYPH</name>